<dbReference type="OrthoDB" id="6109416at2759"/>
<sequence>MHNNDQTIRGTNPLNRFGKRTKCAVCESIFHWAKDCPDRNNMQQSVKVAESTDHCWVQKKQESVNMTLFSKSEDTRGKVENEIFMAESFGAAVLDTACTKTVCGIKWYEQYLDNLTEEERRQVINSESDQEFKFGDGDVFKSSQNSIIPAIIGILPAKSPPKWWNVIFHCSLVRIP</sequence>
<protein>
    <submittedName>
        <fullName evidence="1">Uncharacterized protein</fullName>
    </submittedName>
</protein>
<keyword evidence="2" id="KW-1185">Reference proteome</keyword>
<reference evidence="1 2" key="1">
    <citation type="journal article" date="2017" name="PLoS Biol.">
        <title>The sea cucumber genome provides insights into morphological evolution and visceral regeneration.</title>
        <authorList>
            <person name="Zhang X."/>
            <person name="Sun L."/>
            <person name="Yuan J."/>
            <person name="Sun Y."/>
            <person name="Gao Y."/>
            <person name="Zhang L."/>
            <person name="Li S."/>
            <person name="Dai H."/>
            <person name="Hamel J.F."/>
            <person name="Liu C."/>
            <person name="Yu Y."/>
            <person name="Liu S."/>
            <person name="Lin W."/>
            <person name="Guo K."/>
            <person name="Jin S."/>
            <person name="Xu P."/>
            <person name="Storey K.B."/>
            <person name="Huan P."/>
            <person name="Zhang T."/>
            <person name="Zhou Y."/>
            <person name="Zhang J."/>
            <person name="Lin C."/>
            <person name="Li X."/>
            <person name="Xing L."/>
            <person name="Huo D."/>
            <person name="Sun M."/>
            <person name="Wang L."/>
            <person name="Mercier A."/>
            <person name="Li F."/>
            <person name="Yang H."/>
            <person name="Xiang J."/>
        </authorList>
    </citation>
    <scope>NUCLEOTIDE SEQUENCE [LARGE SCALE GENOMIC DNA]</scope>
    <source>
        <strain evidence="1">Shaxun</strain>
        <tissue evidence="1">Muscle</tissue>
    </source>
</reference>
<name>A0A2G8JBR8_STIJA</name>
<dbReference type="GO" id="GO:0003676">
    <property type="term" value="F:nucleic acid binding"/>
    <property type="evidence" value="ECO:0007669"/>
    <property type="project" value="InterPro"/>
</dbReference>
<accession>A0A2G8JBR8</accession>
<comment type="caution">
    <text evidence="1">The sequence shown here is derived from an EMBL/GenBank/DDBJ whole genome shotgun (WGS) entry which is preliminary data.</text>
</comment>
<dbReference type="Proteomes" id="UP000230750">
    <property type="component" value="Unassembled WGS sequence"/>
</dbReference>
<evidence type="ECO:0000313" key="1">
    <source>
        <dbReference type="EMBL" id="PIK33185.1"/>
    </source>
</evidence>
<dbReference type="EMBL" id="MRZV01002704">
    <property type="protein sequence ID" value="PIK33185.1"/>
    <property type="molecule type" value="Genomic_DNA"/>
</dbReference>
<dbReference type="SUPFAM" id="SSF57756">
    <property type="entry name" value="Retrovirus zinc finger-like domains"/>
    <property type="match status" value="1"/>
</dbReference>
<dbReference type="GO" id="GO:0008270">
    <property type="term" value="F:zinc ion binding"/>
    <property type="evidence" value="ECO:0007669"/>
    <property type="project" value="InterPro"/>
</dbReference>
<dbReference type="InterPro" id="IPR036875">
    <property type="entry name" value="Znf_CCHC_sf"/>
</dbReference>
<evidence type="ECO:0000313" key="2">
    <source>
        <dbReference type="Proteomes" id="UP000230750"/>
    </source>
</evidence>
<proteinExistence type="predicted"/>
<dbReference type="AlphaFoldDB" id="A0A2G8JBR8"/>
<organism evidence="1 2">
    <name type="scientific">Stichopus japonicus</name>
    <name type="common">Sea cucumber</name>
    <dbReference type="NCBI Taxonomy" id="307972"/>
    <lineage>
        <taxon>Eukaryota</taxon>
        <taxon>Metazoa</taxon>
        <taxon>Echinodermata</taxon>
        <taxon>Eleutherozoa</taxon>
        <taxon>Echinozoa</taxon>
        <taxon>Holothuroidea</taxon>
        <taxon>Aspidochirotacea</taxon>
        <taxon>Aspidochirotida</taxon>
        <taxon>Stichopodidae</taxon>
        <taxon>Apostichopus</taxon>
    </lineage>
</organism>
<gene>
    <name evidence="1" type="ORF">BSL78_30000</name>
</gene>